<evidence type="ECO:0000313" key="1">
    <source>
        <dbReference type="EMBL" id="GMH17787.1"/>
    </source>
</evidence>
<name>A0AAD3XUA9_NEPGR</name>
<sequence length="243" mass="26327">MAVFDIPLSEARLKCLRSLCTWPCCCFARDDAAASCVQTQSVINADGSRYCRHNSSPSPSRLVVDVDWPSLFEYCGDGAAYWGVVDVTSLLHLTKMQLVLGFGGCFESSANSDVFAGAEVAKPEPLFLLQFFVARLQLVWGAGMEVGNSYGVQRGVIRVLGVGWEVLSDSVGLQTAGVNLQFLGRKKPAFCAFGSLSMSLSLSLVAMLQLRFDVSNEERFNFASTLLCRSNGICPIPRGINSL</sequence>
<comment type="caution">
    <text evidence="1">The sequence shown here is derived from an EMBL/GenBank/DDBJ whole genome shotgun (WGS) entry which is preliminary data.</text>
</comment>
<keyword evidence="2" id="KW-1185">Reference proteome</keyword>
<proteinExistence type="predicted"/>
<dbReference type="AlphaFoldDB" id="A0AAD3XUA9"/>
<gene>
    <name evidence="1" type="ORF">Nepgr_019628</name>
</gene>
<dbReference type="EMBL" id="BSYO01000018">
    <property type="protein sequence ID" value="GMH17787.1"/>
    <property type="molecule type" value="Genomic_DNA"/>
</dbReference>
<accession>A0AAD3XUA9</accession>
<organism evidence="1 2">
    <name type="scientific">Nepenthes gracilis</name>
    <name type="common">Slender pitcher plant</name>
    <dbReference type="NCBI Taxonomy" id="150966"/>
    <lineage>
        <taxon>Eukaryota</taxon>
        <taxon>Viridiplantae</taxon>
        <taxon>Streptophyta</taxon>
        <taxon>Embryophyta</taxon>
        <taxon>Tracheophyta</taxon>
        <taxon>Spermatophyta</taxon>
        <taxon>Magnoliopsida</taxon>
        <taxon>eudicotyledons</taxon>
        <taxon>Gunneridae</taxon>
        <taxon>Pentapetalae</taxon>
        <taxon>Caryophyllales</taxon>
        <taxon>Nepenthaceae</taxon>
        <taxon>Nepenthes</taxon>
    </lineage>
</organism>
<dbReference type="Proteomes" id="UP001279734">
    <property type="component" value="Unassembled WGS sequence"/>
</dbReference>
<protein>
    <submittedName>
        <fullName evidence="1">Uncharacterized protein</fullName>
    </submittedName>
</protein>
<evidence type="ECO:0000313" key="2">
    <source>
        <dbReference type="Proteomes" id="UP001279734"/>
    </source>
</evidence>
<reference evidence="1" key="1">
    <citation type="submission" date="2023-05" db="EMBL/GenBank/DDBJ databases">
        <title>Nepenthes gracilis genome sequencing.</title>
        <authorList>
            <person name="Fukushima K."/>
        </authorList>
    </citation>
    <scope>NUCLEOTIDE SEQUENCE</scope>
    <source>
        <strain evidence="1">SING2019-196</strain>
    </source>
</reference>